<dbReference type="EMBL" id="BKCJ010441730">
    <property type="protein sequence ID" value="GFA53867.1"/>
    <property type="molecule type" value="Genomic_DNA"/>
</dbReference>
<accession>A0A699JTK3</accession>
<gene>
    <name evidence="1" type="ORF">Tci_625839</name>
</gene>
<comment type="caution">
    <text evidence="1">The sequence shown here is derived from an EMBL/GenBank/DDBJ whole genome shotgun (WGS) entry which is preliminary data.</text>
</comment>
<sequence>MTYLSQHYGVTLTLDYAITSFKPARWKVHVSRLRRKPLKDHGFVGYSFDHVTLGFGSIAGGLDHVNPVNRLPLEYRIIRRGLTICIGTMVGVDINTLIMEHYIALLQENQAPSVIKPKIGDNVNFKIKSQFMRELREDTFSENKNEDAHNHVDRVLNMGSIPRMTPTQALTAIQTVADHSQKWHDRTSSRNVSSNSNIDGLAAIIRPHLDKECPLNEEVKLLEEVDTLLLSTEVMEPSFV</sequence>
<protein>
    <submittedName>
        <fullName evidence="1">Uncharacterized protein</fullName>
    </submittedName>
</protein>
<evidence type="ECO:0000313" key="1">
    <source>
        <dbReference type="EMBL" id="GFA53867.1"/>
    </source>
</evidence>
<reference evidence="1" key="1">
    <citation type="journal article" date="2019" name="Sci. Rep.">
        <title>Draft genome of Tanacetum cinerariifolium, the natural source of mosquito coil.</title>
        <authorList>
            <person name="Yamashiro T."/>
            <person name="Shiraishi A."/>
            <person name="Satake H."/>
            <person name="Nakayama K."/>
        </authorList>
    </citation>
    <scope>NUCLEOTIDE SEQUENCE</scope>
</reference>
<dbReference type="AlphaFoldDB" id="A0A699JTK3"/>
<organism evidence="1">
    <name type="scientific">Tanacetum cinerariifolium</name>
    <name type="common">Dalmatian daisy</name>
    <name type="synonym">Chrysanthemum cinerariifolium</name>
    <dbReference type="NCBI Taxonomy" id="118510"/>
    <lineage>
        <taxon>Eukaryota</taxon>
        <taxon>Viridiplantae</taxon>
        <taxon>Streptophyta</taxon>
        <taxon>Embryophyta</taxon>
        <taxon>Tracheophyta</taxon>
        <taxon>Spermatophyta</taxon>
        <taxon>Magnoliopsida</taxon>
        <taxon>eudicotyledons</taxon>
        <taxon>Gunneridae</taxon>
        <taxon>Pentapetalae</taxon>
        <taxon>asterids</taxon>
        <taxon>campanulids</taxon>
        <taxon>Asterales</taxon>
        <taxon>Asteraceae</taxon>
        <taxon>Asteroideae</taxon>
        <taxon>Anthemideae</taxon>
        <taxon>Anthemidinae</taxon>
        <taxon>Tanacetum</taxon>
    </lineage>
</organism>
<feature type="non-terminal residue" evidence="1">
    <location>
        <position position="1"/>
    </location>
</feature>
<name>A0A699JTK3_TANCI</name>
<proteinExistence type="predicted"/>